<reference evidence="4" key="2">
    <citation type="submission" date="2020-09" db="EMBL/GenBank/DDBJ databases">
        <authorList>
            <person name="Sun Q."/>
            <person name="Ohkuma M."/>
        </authorList>
    </citation>
    <scope>NUCLEOTIDE SEQUENCE</scope>
    <source>
        <strain evidence="4">JCM 19831</strain>
    </source>
</reference>
<keyword evidence="3" id="KW-0812">Transmembrane</keyword>
<dbReference type="Proteomes" id="UP000642070">
    <property type="component" value="Unassembled WGS sequence"/>
</dbReference>
<keyword evidence="1" id="KW-0175">Coiled coil</keyword>
<protein>
    <submittedName>
        <fullName evidence="4">Uncharacterized protein</fullName>
    </submittedName>
</protein>
<dbReference type="RefSeq" id="WP_190258132.1">
    <property type="nucleotide sequence ID" value="NZ_BMPI01000136.1"/>
</dbReference>
<feature type="transmembrane region" description="Helical" evidence="3">
    <location>
        <begin position="200"/>
        <end position="218"/>
    </location>
</feature>
<keyword evidence="3" id="KW-1133">Transmembrane helix</keyword>
<evidence type="ECO:0000256" key="1">
    <source>
        <dbReference type="SAM" id="Coils"/>
    </source>
</evidence>
<comment type="caution">
    <text evidence="4">The sequence shown here is derived from an EMBL/GenBank/DDBJ whole genome shotgun (WGS) entry which is preliminary data.</text>
</comment>
<dbReference type="AlphaFoldDB" id="A0A917X8K5"/>
<sequence length="274" mass="31058">MTMNLEPRQNNGPTSLKHLFRETYDLVDEAVANTTDEQIDDRLRAVLRKAGYSEKAAATEPNHPLPVAVPHRGRGATEGPDLEDDRRQDSQLVYAEGELVQGHRREVERDERALDLQLAEQALALREREMALQAQQAELEERRENARHRRELETIEVHAKIHSERRAPVRRMITQIVIATVTVSGYTVSAWVNAVSLPSLSISAAVLLYLGLVLVVTLRATRGSDRERESAYQVLQVLWPFHRLTPFFRGRDRGYDSAQTARQKAPASEQELAD</sequence>
<organism evidence="4 5">
    <name type="scientific">Dactylosporangium sucinum</name>
    <dbReference type="NCBI Taxonomy" id="1424081"/>
    <lineage>
        <taxon>Bacteria</taxon>
        <taxon>Bacillati</taxon>
        <taxon>Actinomycetota</taxon>
        <taxon>Actinomycetes</taxon>
        <taxon>Micromonosporales</taxon>
        <taxon>Micromonosporaceae</taxon>
        <taxon>Dactylosporangium</taxon>
    </lineage>
</organism>
<keyword evidence="5" id="KW-1185">Reference proteome</keyword>
<evidence type="ECO:0000256" key="3">
    <source>
        <dbReference type="SAM" id="Phobius"/>
    </source>
</evidence>
<accession>A0A917X8K5</accession>
<evidence type="ECO:0000313" key="5">
    <source>
        <dbReference type="Proteomes" id="UP000642070"/>
    </source>
</evidence>
<feature type="coiled-coil region" evidence="1">
    <location>
        <begin position="122"/>
        <end position="156"/>
    </location>
</feature>
<reference evidence="4" key="1">
    <citation type="journal article" date="2014" name="Int. J. Syst. Evol. Microbiol.">
        <title>Complete genome sequence of Corynebacterium casei LMG S-19264T (=DSM 44701T), isolated from a smear-ripened cheese.</title>
        <authorList>
            <consortium name="US DOE Joint Genome Institute (JGI-PGF)"/>
            <person name="Walter F."/>
            <person name="Albersmeier A."/>
            <person name="Kalinowski J."/>
            <person name="Ruckert C."/>
        </authorList>
    </citation>
    <scope>NUCLEOTIDE SEQUENCE</scope>
    <source>
        <strain evidence="4">JCM 19831</strain>
    </source>
</reference>
<feature type="transmembrane region" description="Helical" evidence="3">
    <location>
        <begin position="172"/>
        <end position="194"/>
    </location>
</feature>
<evidence type="ECO:0000256" key="2">
    <source>
        <dbReference type="SAM" id="MobiDB-lite"/>
    </source>
</evidence>
<gene>
    <name evidence="4" type="ORF">GCM10007977_110020</name>
</gene>
<keyword evidence="3" id="KW-0472">Membrane</keyword>
<dbReference type="EMBL" id="BMPI01000136">
    <property type="protein sequence ID" value="GGM89948.1"/>
    <property type="molecule type" value="Genomic_DNA"/>
</dbReference>
<name>A0A917X8K5_9ACTN</name>
<evidence type="ECO:0000313" key="4">
    <source>
        <dbReference type="EMBL" id="GGM89948.1"/>
    </source>
</evidence>
<feature type="region of interest" description="Disordered" evidence="2">
    <location>
        <begin position="54"/>
        <end position="87"/>
    </location>
</feature>
<proteinExistence type="predicted"/>